<name>A0A3M2L3R0_9NOCA</name>
<dbReference type="PROSITE" id="PS51178">
    <property type="entry name" value="PASTA"/>
    <property type="match status" value="1"/>
</dbReference>
<keyword evidence="3" id="KW-1185">Reference proteome</keyword>
<dbReference type="Proteomes" id="UP000279275">
    <property type="component" value="Unassembled WGS sequence"/>
</dbReference>
<dbReference type="Pfam" id="PF03793">
    <property type="entry name" value="PASTA"/>
    <property type="match status" value="1"/>
</dbReference>
<evidence type="ECO:0000259" key="1">
    <source>
        <dbReference type="PROSITE" id="PS51178"/>
    </source>
</evidence>
<dbReference type="AlphaFoldDB" id="A0A3M2L3R0"/>
<evidence type="ECO:0000313" key="3">
    <source>
        <dbReference type="Proteomes" id="UP000279275"/>
    </source>
</evidence>
<reference evidence="2 3" key="1">
    <citation type="submission" date="2018-10" db="EMBL/GenBank/DDBJ databases">
        <title>Isolation from cow dung.</title>
        <authorList>
            <person name="Ling L."/>
        </authorList>
    </citation>
    <scope>NUCLEOTIDE SEQUENCE [LARGE SCALE GENOMIC DNA]</scope>
    <source>
        <strain evidence="2 3">NEAU-LL90</strain>
    </source>
</reference>
<accession>A0A3M2L3R0</accession>
<dbReference type="CDD" id="cd06577">
    <property type="entry name" value="PASTA_pknB"/>
    <property type="match status" value="1"/>
</dbReference>
<dbReference type="InterPro" id="IPR005543">
    <property type="entry name" value="PASTA_dom"/>
</dbReference>
<sequence>MTQKQLCARIDHGGVPPIGILIIATTSVQATTATAAAVTVPEVRGERPVKAQQILEAAGLKGEFKSANPGAVAGSIPNRGPGGGECVVATTDPAVGAKVAPGTVVTMTSSEPGSMAHPGHPC</sequence>
<protein>
    <submittedName>
        <fullName evidence="2">PASTA domain-containing protein</fullName>
    </submittedName>
</protein>
<proteinExistence type="predicted"/>
<dbReference type="EMBL" id="RFFH01000005">
    <property type="protein sequence ID" value="RMI32342.1"/>
    <property type="molecule type" value="Genomic_DNA"/>
</dbReference>
<dbReference type="Gene3D" id="3.30.10.20">
    <property type="match status" value="1"/>
</dbReference>
<comment type="caution">
    <text evidence="2">The sequence shown here is derived from an EMBL/GenBank/DDBJ whole genome shotgun (WGS) entry which is preliminary data.</text>
</comment>
<gene>
    <name evidence="2" type="ORF">EBN03_15330</name>
</gene>
<feature type="domain" description="PASTA" evidence="1">
    <location>
        <begin position="34"/>
        <end position="111"/>
    </location>
</feature>
<organism evidence="2 3">
    <name type="scientific">Nocardia stercoris</name>
    <dbReference type="NCBI Taxonomy" id="2483361"/>
    <lineage>
        <taxon>Bacteria</taxon>
        <taxon>Bacillati</taxon>
        <taxon>Actinomycetota</taxon>
        <taxon>Actinomycetes</taxon>
        <taxon>Mycobacteriales</taxon>
        <taxon>Nocardiaceae</taxon>
        <taxon>Nocardia</taxon>
    </lineage>
</organism>
<evidence type="ECO:0000313" key="2">
    <source>
        <dbReference type="EMBL" id="RMI32342.1"/>
    </source>
</evidence>